<gene>
    <name evidence="1" type="ORF">NAEGRDRAFT_64538</name>
</gene>
<dbReference type="InParanoid" id="D2V6S0"/>
<dbReference type="RefSeq" id="XP_002680234.1">
    <property type="nucleotide sequence ID" value="XM_002680188.1"/>
</dbReference>
<proteinExistence type="predicted"/>
<organism evidence="2">
    <name type="scientific">Naegleria gruberi</name>
    <name type="common">Amoeba</name>
    <dbReference type="NCBI Taxonomy" id="5762"/>
    <lineage>
        <taxon>Eukaryota</taxon>
        <taxon>Discoba</taxon>
        <taxon>Heterolobosea</taxon>
        <taxon>Tetramitia</taxon>
        <taxon>Eutetramitia</taxon>
        <taxon>Vahlkampfiidae</taxon>
        <taxon>Naegleria</taxon>
    </lineage>
</organism>
<dbReference type="KEGG" id="ngr:NAEGRDRAFT_64538"/>
<evidence type="ECO:0000313" key="1">
    <source>
        <dbReference type="EMBL" id="EFC47490.1"/>
    </source>
</evidence>
<dbReference type="GeneID" id="8861681"/>
<dbReference type="AlphaFoldDB" id="D2V6S0"/>
<evidence type="ECO:0000313" key="2">
    <source>
        <dbReference type="Proteomes" id="UP000006671"/>
    </source>
</evidence>
<sequence length="225" mass="26236">MGQSQGSLPPEFEQSLGRVLHFDDQLLMETCPNVEQQFDILHDIVLSLYDHSQFKHFIQTRIDALVLKHLGRILCFLVNIHKELMEQEQQILYKKQTSLTLEIEKVIICIYEMAVHFLSNPFLYQSLALNLLQGEKNSQEKEQVYSYYIDPGFYFLSKANIIEQVLRFLKELTIGGPSRHLFLEPQTPTTDVNGQQDQKITEQRKQDFIGSIMEIQQQFALKSRG</sequence>
<protein>
    <submittedName>
        <fullName evidence="1">Predicted protein</fullName>
    </submittedName>
</protein>
<reference evidence="1 2" key="1">
    <citation type="journal article" date="2010" name="Cell">
        <title>The genome of Naegleria gruberi illuminates early eukaryotic versatility.</title>
        <authorList>
            <person name="Fritz-Laylin L.K."/>
            <person name="Prochnik S.E."/>
            <person name="Ginger M.L."/>
            <person name="Dacks J.B."/>
            <person name="Carpenter M.L."/>
            <person name="Field M.C."/>
            <person name="Kuo A."/>
            <person name="Paredez A."/>
            <person name="Chapman J."/>
            <person name="Pham J."/>
            <person name="Shu S."/>
            <person name="Neupane R."/>
            <person name="Cipriano M."/>
            <person name="Mancuso J."/>
            <person name="Tu H."/>
            <person name="Salamov A."/>
            <person name="Lindquist E."/>
            <person name="Shapiro H."/>
            <person name="Lucas S."/>
            <person name="Grigoriev I.V."/>
            <person name="Cande W.Z."/>
            <person name="Fulton C."/>
            <person name="Rokhsar D.S."/>
            <person name="Dawson S.C."/>
        </authorList>
    </citation>
    <scope>NUCLEOTIDE SEQUENCE [LARGE SCALE GENOMIC DNA]</scope>
    <source>
        <strain evidence="1 2">NEG-M</strain>
    </source>
</reference>
<keyword evidence="2" id="KW-1185">Reference proteome</keyword>
<dbReference type="EMBL" id="GG738854">
    <property type="protein sequence ID" value="EFC47490.1"/>
    <property type="molecule type" value="Genomic_DNA"/>
</dbReference>
<name>D2V6S0_NAEGR</name>
<dbReference type="VEuPathDB" id="AmoebaDB:NAEGRDRAFT_64538"/>
<accession>D2V6S0</accession>
<dbReference type="Proteomes" id="UP000006671">
    <property type="component" value="Unassembled WGS sequence"/>
</dbReference>